<dbReference type="PRINTS" id="PR00385">
    <property type="entry name" value="P450"/>
</dbReference>
<comment type="caution">
    <text evidence="10">The sequence shown here is derived from an EMBL/GenBank/DDBJ whole genome shotgun (WGS) entry which is preliminary data.</text>
</comment>
<dbReference type="InterPro" id="IPR036396">
    <property type="entry name" value="Cyt_P450_sf"/>
</dbReference>
<evidence type="ECO:0000256" key="5">
    <source>
        <dbReference type="ARBA" id="ARBA00023004"/>
    </source>
</evidence>
<dbReference type="PANTHER" id="PTHR24305">
    <property type="entry name" value="CYTOCHROME P450"/>
    <property type="match status" value="1"/>
</dbReference>
<keyword evidence="8" id="KW-0560">Oxidoreductase</keyword>
<keyword evidence="3 7" id="KW-0349">Heme</keyword>
<dbReference type="PROSITE" id="PS00086">
    <property type="entry name" value="CYTOCHROME_P450"/>
    <property type="match status" value="1"/>
</dbReference>
<keyword evidence="6 8" id="KW-0503">Monooxygenase</keyword>
<organism evidence="10 11">
    <name type="scientific">Anthostomella pinea</name>
    <dbReference type="NCBI Taxonomy" id="933095"/>
    <lineage>
        <taxon>Eukaryota</taxon>
        <taxon>Fungi</taxon>
        <taxon>Dikarya</taxon>
        <taxon>Ascomycota</taxon>
        <taxon>Pezizomycotina</taxon>
        <taxon>Sordariomycetes</taxon>
        <taxon>Xylariomycetidae</taxon>
        <taxon>Xylariales</taxon>
        <taxon>Xylariaceae</taxon>
        <taxon>Anthostomella</taxon>
    </lineage>
</organism>
<comment type="similarity">
    <text evidence="2 8">Belongs to the cytochrome P450 family.</text>
</comment>
<evidence type="ECO:0000256" key="3">
    <source>
        <dbReference type="ARBA" id="ARBA00022617"/>
    </source>
</evidence>
<name>A0AAI8VXW1_9PEZI</name>
<keyword evidence="4 7" id="KW-0479">Metal-binding</keyword>
<evidence type="ECO:0000313" key="11">
    <source>
        <dbReference type="Proteomes" id="UP001295740"/>
    </source>
</evidence>
<gene>
    <name evidence="10" type="ORF">KHLLAP_LOCUS13572</name>
</gene>
<evidence type="ECO:0000256" key="1">
    <source>
        <dbReference type="ARBA" id="ARBA00001971"/>
    </source>
</evidence>
<dbReference type="InterPro" id="IPR050121">
    <property type="entry name" value="Cytochrome_P450_monoxygenase"/>
</dbReference>
<keyword evidence="11" id="KW-1185">Reference proteome</keyword>
<dbReference type="EMBL" id="CAUWAG010000020">
    <property type="protein sequence ID" value="CAJ2513104.1"/>
    <property type="molecule type" value="Genomic_DNA"/>
</dbReference>
<dbReference type="CDD" id="cd11061">
    <property type="entry name" value="CYP67-like"/>
    <property type="match status" value="1"/>
</dbReference>
<feature type="binding site" description="axial binding residue" evidence="7">
    <location>
        <position position="448"/>
    </location>
    <ligand>
        <name>heme</name>
        <dbReference type="ChEBI" id="CHEBI:30413"/>
    </ligand>
    <ligandPart>
        <name>Fe</name>
        <dbReference type="ChEBI" id="CHEBI:18248"/>
    </ligandPart>
</feature>
<evidence type="ECO:0000256" key="9">
    <source>
        <dbReference type="SAM" id="Phobius"/>
    </source>
</evidence>
<dbReference type="Pfam" id="PF00067">
    <property type="entry name" value="p450"/>
    <property type="match status" value="1"/>
</dbReference>
<dbReference type="InterPro" id="IPR002403">
    <property type="entry name" value="Cyt_P450_E_grp-IV"/>
</dbReference>
<dbReference type="PRINTS" id="PR00465">
    <property type="entry name" value="EP450IV"/>
</dbReference>
<keyword evidence="9" id="KW-0472">Membrane</keyword>
<protein>
    <submittedName>
        <fullName evidence="10">Uu.00g012230.m01.CDS01</fullName>
    </submittedName>
</protein>
<keyword evidence="5 7" id="KW-0408">Iron</keyword>
<dbReference type="GO" id="GO:0005506">
    <property type="term" value="F:iron ion binding"/>
    <property type="evidence" value="ECO:0007669"/>
    <property type="project" value="InterPro"/>
</dbReference>
<keyword evidence="9" id="KW-0812">Transmembrane</keyword>
<dbReference type="GO" id="GO:0016705">
    <property type="term" value="F:oxidoreductase activity, acting on paired donors, with incorporation or reduction of molecular oxygen"/>
    <property type="evidence" value="ECO:0007669"/>
    <property type="project" value="InterPro"/>
</dbReference>
<evidence type="ECO:0000256" key="6">
    <source>
        <dbReference type="ARBA" id="ARBA00023033"/>
    </source>
</evidence>
<dbReference type="InterPro" id="IPR017972">
    <property type="entry name" value="Cyt_P450_CS"/>
</dbReference>
<comment type="cofactor">
    <cofactor evidence="1 7">
        <name>heme</name>
        <dbReference type="ChEBI" id="CHEBI:30413"/>
    </cofactor>
</comment>
<dbReference type="AlphaFoldDB" id="A0AAI8VXW1"/>
<dbReference type="GO" id="GO:0020037">
    <property type="term" value="F:heme binding"/>
    <property type="evidence" value="ECO:0007669"/>
    <property type="project" value="InterPro"/>
</dbReference>
<evidence type="ECO:0000256" key="7">
    <source>
        <dbReference type="PIRSR" id="PIRSR602403-1"/>
    </source>
</evidence>
<sequence>MGVFDTVVLTAQYAVLLLIPYLILLGGYRVLAHPLRHYPGPPLARLSDVYGAFYAWNRNLYLRTYADHLNYGPVIRQGPNKLVFNSVAAVHDIYANDRVSKSLSYVAYTVNPGKTNVINTVNKPVHRVKRKLVGAVVTERSMRTFEPTMTEQIDIFIKLLLPSPQGSSNNVVNMSTRCRHLGMDIAGYLGFGYALKLQTDNENRFLLPGMNGGLWRLNIYMQYPSLRKLGYEIVEIALTFIKGKGFLSTLTKMIQARLAQDKDAHHDLYAFMADALDAPDGDKISLSEIWTEGISFLPAAGDTTSATLSALFFYLSRNAHCRRRLADEIRSTFASSDEIRGGAQLTSCRYLRACIDEALRMSPPVPGTLWRQQLPQDGDAPWVVDGHVIPPGTQVGVSHYALHHNEEYFPDPFSFKPERWLPADEVSKEPSAANRAAFVAFSLGARGCAGKAMAYLEVGLVSAKTLWYFDFEPASEYGALGRDTNEMGEFLLHDVFTSSHDGPYLTFTPRGDLWKELAGQGQ</sequence>
<reference evidence="10" key="1">
    <citation type="submission" date="2023-10" db="EMBL/GenBank/DDBJ databases">
        <authorList>
            <person name="Hackl T."/>
        </authorList>
    </citation>
    <scope>NUCLEOTIDE SEQUENCE</scope>
</reference>
<dbReference type="Gene3D" id="1.10.630.10">
    <property type="entry name" value="Cytochrome P450"/>
    <property type="match status" value="1"/>
</dbReference>
<evidence type="ECO:0000256" key="2">
    <source>
        <dbReference type="ARBA" id="ARBA00010617"/>
    </source>
</evidence>
<feature type="transmembrane region" description="Helical" evidence="9">
    <location>
        <begin position="12"/>
        <end position="31"/>
    </location>
</feature>
<accession>A0AAI8VXW1</accession>
<evidence type="ECO:0000256" key="4">
    <source>
        <dbReference type="ARBA" id="ARBA00022723"/>
    </source>
</evidence>
<dbReference type="Proteomes" id="UP001295740">
    <property type="component" value="Unassembled WGS sequence"/>
</dbReference>
<dbReference type="SUPFAM" id="SSF48264">
    <property type="entry name" value="Cytochrome P450"/>
    <property type="match status" value="1"/>
</dbReference>
<dbReference type="InterPro" id="IPR001128">
    <property type="entry name" value="Cyt_P450"/>
</dbReference>
<proteinExistence type="inferred from homology"/>
<keyword evidence="9" id="KW-1133">Transmembrane helix</keyword>
<evidence type="ECO:0000256" key="8">
    <source>
        <dbReference type="RuleBase" id="RU000461"/>
    </source>
</evidence>
<dbReference type="GO" id="GO:0004497">
    <property type="term" value="F:monooxygenase activity"/>
    <property type="evidence" value="ECO:0007669"/>
    <property type="project" value="UniProtKB-KW"/>
</dbReference>
<dbReference type="PANTHER" id="PTHR24305:SF226">
    <property type="entry name" value="CYTOCHROME P450 MONOOXYGENASE"/>
    <property type="match status" value="1"/>
</dbReference>
<evidence type="ECO:0000313" key="10">
    <source>
        <dbReference type="EMBL" id="CAJ2513104.1"/>
    </source>
</evidence>